<dbReference type="PROSITE" id="PS50005">
    <property type="entry name" value="TPR"/>
    <property type="match status" value="1"/>
</dbReference>
<proteinExistence type="predicted"/>
<gene>
    <name evidence="2" type="ORF">SAMN02745161_0728</name>
</gene>
<dbReference type="AlphaFoldDB" id="A0A1N6E5N8"/>
<evidence type="ECO:0000313" key="3">
    <source>
        <dbReference type="Proteomes" id="UP000184694"/>
    </source>
</evidence>
<feature type="repeat" description="TPR" evidence="1">
    <location>
        <begin position="84"/>
        <end position="117"/>
    </location>
</feature>
<keyword evidence="1" id="KW-0802">TPR repeat</keyword>
<protein>
    <submittedName>
        <fullName evidence="2">Lipopolysaccharide biosynthesis regulator YciM, contains six TPR domains and a predicted metal-binding C-terminal domain</fullName>
    </submittedName>
</protein>
<evidence type="ECO:0000256" key="1">
    <source>
        <dbReference type="PROSITE-ProRule" id="PRU00339"/>
    </source>
</evidence>
<dbReference type="RefSeq" id="WP_074215571.1">
    <property type="nucleotide sequence ID" value="NZ_FSRG01000003.1"/>
</dbReference>
<dbReference type="InterPro" id="IPR011990">
    <property type="entry name" value="TPR-like_helical_dom_sf"/>
</dbReference>
<dbReference type="EMBL" id="FSRG01000003">
    <property type="protein sequence ID" value="SIN78329.1"/>
    <property type="molecule type" value="Genomic_DNA"/>
</dbReference>
<dbReference type="InterPro" id="IPR019734">
    <property type="entry name" value="TPR_rpt"/>
</dbReference>
<accession>A0A1N6E5N8</accession>
<organism evidence="2 3">
    <name type="scientific">Halodesulfovibrio marinisediminis DSM 17456</name>
    <dbReference type="NCBI Taxonomy" id="1121457"/>
    <lineage>
        <taxon>Bacteria</taxon>
        <taxon>Pseudomonadati</taxon>
        <taxon>Thermodesulfobacteriota</taxon>
        <taxon>Desulfovibrionia</taxon>
        <taxon>Desulfovibrionales</taxon>
        <taxon>Desulfovibrionaceae</taxon>
        <taxon>Halodesulfovibrio</taxon>
    </lineage>
</organism>
<dbReference type="Proteomes" id="UP000184694">
    <property type="component" value="Unassembled WGS sequence"/>
</dbReference>
<sequence length="365" mass="41612">MSMLSRLIPSKRKTVLATLEAPYGERDTKETIAELSRAVRNDPDAVEIYIALGNLYRAQGDIERAVQLRNNLIARPGLDEEFRVRAFLELGHDYRRGGFMDRALQSFERARKIAGDSEEILQSLAVLYAEVGNFLDASKLYGKLGHKIGQSHYMVRHGEELLSLGKESDAKKAFNKALRIYKGSVEAWIATFALAAQKCEQRKCHSILKDGLASITPSMRFLMLEHIYTSLEKYAESCGEDFAANLCKMVVEVLDTQEPDIIIQYYCARFHIYDGNIEEANAWLAKTMVLNPNFWAARLELLELAMNEQPLSPVFKNQLGFFVNQIGNVKRFVCSHCGIRRLETFYSCPKCRNWHTAAFRIHLQD</sequence>
<dbReference type="Pfam" id="PF13181">
    <property type="entry name" value="TPR_8"/>
    <property type="match status" value="2"/>
</dbReference>
<evidence type="ECO:0000313" key="2">
    <source>
        <dbReference type="EMBL" id="SIN78329.1"/>
    </source>
</evidence>
<dbReference type="SUPFAM" id="SSF48452">
    <property type="entry name" value="TPR-like"/>
    <property type="match status" value="2"/>
</dbReference>
<dbReference type="PANTHER" id="PTHR12558">
    <property type="entry name" value="CELL DIVISION CYCLE 16,23,27"/>
    <property type="match status" value="1"/>
</dbReference>
<dbReference type="OrthoDB" id="507476at2"/>
<dbReference type="STRING" id="1121457.SAMN02745161_0728"/>
<keyword evidence="3" id="KW-1185">Reference proteome</keyword>
<dbReference type="SMART" id="SM00028">
    <property type="entry name" value="TPR"/>
    <property type="match status" value="4"/>
</dbReference>
<dbReference type="Gene3D" id="1.25.40.10">
    <property type="entry name" value="Tetratricopeptide repeat domain"/>
    <property type="match status" value="2"/>
</dbReference>
<reference evidence="3" key="1">
    <citation type="submission" date="2016-11" db="EMBL/GenBank/DDBJ databases">
        <authorList>
            <person name="Varghese N."/>
            <person name="Submissions S."/>
        </authorList>
    </citation>
    <scope>NUCLEOTIDE SEQUENCE [LARGE SCALE GENOMIC DNA]</scope>
    <source>
        <strain evidence="3">DSM 17456</strain>
    </source>
</reference>
<name>A0A1N6E5N8_9BACT</name>
<dbReference type="PANTHER" id="PTHR12558:SF13">
    <property type="entry name" value="CELL DIVISION CYCLE PROTEIN 27 HOMOLOG"/>
    <property type="match status" value="1"/>
</dbReference>